<proteinExistence type="predicted"/>
<sequence>MNYIDGLILGILAIVIGVTMMLMSKTKKTNCSGTCLGCSKETTCRIKNLKEDYDKDKKSSCGCH</sequence>
<keyword evidence="1" id="KW-1133">Transmembrane helix</keyword>
<protein>
    <recommendedName>
        <fullName evidence="3">FeoB-associated Cys-rich membrane protein</fullName>
    </recommendedName>
</protein>
<accession>A0A645GHE2</accession>
<evidence type="ECO:0000313" key="2">
    <source>
        <dbReference type="EMBL" id="MPN26348.1"/>
    </source>
</evidence>
<reference evidence="2" key="1">
    <citation type="submission" date="2019-08" db="EMBL/GenBank/DDBJ databases">
        <authorList>
            <person name="Kucharzyk K."/>
            <person name="Murdoch R.W."/>
            <person name="Higgins S."/>
            <person name="Loffler F."/>
        </authorList>
    </citation>
    <scope>NUCLEOTIDE SEQUENCE</scope>
</reference>
<comment type="caution">
    <text evidence="2">The sequence shown here is derived from an EMBL/GenBank/DDBJ whole genome shotgun (WGS) entry which is preliminary data.</text>
</comment>
<name>A0A645GHE2_9ZZZZ</name>
<keyword evidence="1" id="KW-0812">Transmembrane</keyword>
<evidence type="ECO:0000256" key="1">
    <source>
        <dbReference type="SAM" id="Phobius"/>
    </source>
</evidence>
<feature type="transmembrane region" description="Helical" evidence="1">
    <location>
        <begin position="6"/>
        <end position="23"/>
    </location>
</feature>
<keyword evidence="1" id="KW-0472">Membrane</keyword>
<gene>
    <name evidence="2" type="ORF">SDC9_173772</name>
</gene>
<evidence type="ECO:0008006" key="3">
    <source>
        <dbReference type="Google" id="ProtNLM"/>
    </source>
</evidence>
<dbReference type="AlphaFoldDB" id="A0A645GHE2"/>
<organism evidence="2">
    <name type="scientific">bioreactor metagenome</name>
    <dbReference type="NCBI Taxonomy" id="1076179"/>
    <lineage>
        <taxon>unclassified sequences</taxon>
        <taxon>metagenomes</taxon>
        <taxon>ecological metagenomes</taxon>
    </lineage>
</organism>
<dbReference type="EMBL" id="VSSQ01075835">
    <property type="protein sequence ID" value="MPN26348.1"/>
    <property type="molecule type" value="Genomic_DNA"/>
</dbReference>